<proteinExistence type="predicted"/>
<protein>
    <recommendedName>
        <fullName evidence="3">Reverse transcriptase domain-containing protein</fullName>
    </recommendedName>
</protein>
<accession>A0A151U5J1</accession>
<keyword evidence="2" id="KW-1185">Reference proteome</keyword>
<sequence>MNYTSSTTISLKWNREKLDSFKAKGDLRQKDMMSPYLFVFCMEKLSLLIQ</sequence>
<dbReference type="EMBL" id="CM003604">
    <property type="protein sequence ID" value="KYP74554.1"/>
    <property type="molecule type" value="Genomic_DNA"/>
</dbReference>
<organism evidence="1 2">
    <name type="scientific">Cajanus cajan</name>
    <name type="common">Pigeon pea</name>
    <name type="synonym">Cajanus indicus</name>
    <dbReference type="NCBI Taxonomy" id="3821"/>
    <lineage>
        <taxon>Eukaryota</taxon>
        <taxon>Viridiplantae</taxon>
        <taxon>Streptophyta</taxon>
        <taxon>Embryophyta</taxon>
        <taxon>Tracheophyta</taxon>
        <taxon>Spermatophyta</taxon>
        <taxon>Magnoliopsida</taxon>
        <taxon>eudicotyledons</taxon>
        <taxon>Gunneridae</taxon>
        <taxon>Pentapetalae</taxon>
        <taxon>rosids</taxon>
        <taxon>fabids</taxon>
        <taxon>Fabales</taxon>
        <taxon>Fabaceae</taxon>
        <taxon>Papilionoideae</taxon>
        <taxon>50 kb inversion clade</taxon>
        <taxon>NPAAA clade</taxon>
        <taxon>indigoferoid/millettioid clade</taxon>
        <taxon>Phaseoleae</taxon>
        <taxon>Cajanus</taxon>
    </lineage>
</organism>
<evidence type="ECO:0000313" key="2">
    <source>
        <dbReference type="Proteomes" id="UP000075243"/>
    </source>
</evidence>
<reference evidence="1 2" key="1">
    <citation type="journal article" date="2012" name="Nat. Biotechnol.">
        <title>Draft genome sequence of pigeonpea (Cajanus cajan), an orphan legume crop of resource-poor farmers.</title>
        <authorList>
            <person name="Varshney R.K."/>
            <person name="Chen W."/>
            <person name="Li Y."/>
            <person name="Bharti A.K."/>
            <person name="Saxena R.K."/>
            <person name="Schlueter J.A."/>
            <person name="Donoghue M.T."/>
            <person name="Azam S."/>
            <person name="Fan G."/>
            <person name="Whaley A.M."/>
            <person name="Farmer A.D."/>
            <person name="Sheridan J."/>
            <person name="Iwata A."/>
            <person name="Tuteja R."/>
            <person name="Penmetsa R.V."/>
            <person name="Wu W."/>
            <person name="Upadhyaya H.D."/>
            <person name="Yang S.P."/>
            <person name="Shah T."/>
            <person name="Saxena K.B."/>
            <person name="Michael T."/>
            <person name="McCombie W.R."/>
            <person name="Yang B."/>
            <person name="Zhang G."/>
            <person name="Yang H."/>
            <person name="Wang J."/>
            <person name="Spillane C."/>
            <person name="Cook D.R."/>
            <person name="May G.D."/>
            <person name="Xu X."/>
            <person name="Jackson S.A."/>
        </authorList>
    </citation>
    <scope>NUCLEOTIDE SEQUENCE [LARGE SCALE GENOMIC DNA]</scope>
    <source>
        <strain evidence="2">cv. Asha</strain>
    </source>
</reference>
<gene>
    <name evidence="1" type="ORF">KK1_007239</name>
</gene>
<dbReference type="Gramene" id="C.cajan_07039.t">
    <property type="protein sequence ID" value="C.cajan_07039.t.cds1"/>
    <property type="gene ID" value="C.cajan_07039"/>
</dbReference>
<name>A0A151U5J1_CAJCA</name>
<evidence type="ECO:0008006" key="3">
    <source>
        <dbReference type="Google" id="ProtNLM"/>
    </source>
</evidence>
<dbReference type="Proteomes" id="UP000075243">
    <property type="component" value="Chromosome 2"/>
</dbReference>
<evidence type="ECO:0000313" key="1">
    <source>
        <dbReference type="EMBL" id="KYP74554.1"/>
    </source>
</evidence>
<dbReference type="AlphaFoldDB" id="A0A151U5J1"/>